<dbReference type="Pfam" id="PF02197">
    <property type="entry name" value="RIIa"/>
    <property type="match status" value="1"/>
</dbReference>
<dbReference type="InterPro" id="IPR003117">
    <property type="entry name" value="cAMP_dep_PK_reg_su_I/II_a/b"/>
</dbReference>
<name>A0A7K9T7B7_9PICI</name>
<dbReference type="SMART" id="SM00394">
    <property type="entry name" value="RIIa"/>
    <property type="match status" value="1"/>
</dbReference>
<protein>
    <submittedName>
        <fullName evidence="2">SP17 protein</fullName>
    </submittedName>
</protein>
<proteinExistence type="predicted"/>
<dbReference type="AlphaFoldDB" id="A0A7K9T7B7"/>
<evidence type="ECO:0000259" key="1">
    <source>
        <dbReference type="SMART" id="SM00394"/>
    </source>
</evidence>
<dbReference type="Gene3D" id="1.20.890.10">
    <property type="entry name" value="cAMP-dependent protein kinase regulatory subunit, dimerization-anchoring domain"/>
    <property type="match status" value="1"/>
</dbReference>
<organism evidence="2 3">
    <name type="scientific">Galbula dea</name>
    <dbReference type="NCBI Taxonomy" id="1109041"/>
    <lineage>
        <taxon>Eukaryota</taxon>
        <taxon>Metazoa</taxon>
        <taxon>Chordata</taxon>
        <taxon>Craniata</taxon>
        <taxon>Vertebrata</taxon>
        <taxon>Euteleostomi</taxon>
        <taxon>Archelosauria</taxon>
        <taxon>Archosauria</taxon>
        <taxon>Dinosauria</taxon>
        <taxon>Saurischia</taxon>
        <taxon>Theropoda</taxon>
        <taxon>Coelurosauria</taxon>
        <taxon>Aves</taxon>
        <taxon>Neognathae</taxon>
        <taxon>Neoaves</taxon>
        <taxon>Telluraves</taxon>
        <taxon>Coraciimorphae</taxon>
        <taxon>Piciformes</taxon>
        <taxon>Galbulidae</taxon>
        <taxon>Galbula</taxon>
    </lineage>
</organism>
<keyword evidence="3" id="KW-1185">Reference proteome</keyword>
<dbReference type="PANTHER" id="PTHR10699">
    <property type="entry name" value="NEUROMODULIN"/>
    <property type="match status" value="1"/>
</dbReference>
<comment type="caution">
    <text evidence="2">The sequence shown here is derived from an EMBL/GenBank/DDBJ whole genome shotgun (WGS) entry which is preliminary data.</text>
</comment>
<sequence length="67" mass="7523">MSIPTSCSTLRLPAGFRSLLEGLVLEVLRAQPTDVVLFAADYFQRLLLRQREDGSVDPMAWGAWLED</sequence>
<dbReference type="Proteomes" id="UP000566440">
    <property type="component" value="Unassembled WGS sequence"/>
</dbReference>
<reference evidence="2 3" key="1">
    <citation type="submission" date="2019-09" db="EMBL/GenBank/DDBJ databases">
        <title>Bird 10,000 Genomes (B10K) Project - Family phase.</title>
        <authorList>
            <person name="Zhang G."/>
        </authorList>
    </citation>
    <scope>NUCLEOTIDE SEQUENCE [LARGE SCALE GENOMIC DNA]</scope>
    <source>
        <strain evidence="2">B10K-DU-001-62</strain>
        <tissue evidence="2">Muscle</tissue>
    </source>
</reference>
<evidence type="ECO:0000313" key="2">
    <source>
        <dbReference type="EMBL" id="NXI44415.1"/>
    </source>
</evidence>
<feature type="non-terminal residue" evidence="2">
    <location>
        <position position="1"/>
    </location>
</feature>
<feature type="non-terminal residue" evidence="2">
    <location>
        <position position="67"/>
    </location>
</feature>
<gene>
    <name evidence="2" type="primary">Spa17</name>
    <name evidence="2" type="ORF">GALDEA_R12640</name>
</gene>
<feature type="domain" description="RIIa" evidence="1">
    <location>
        <begin position="14"/>
        <end position="51"/>
    </location>
</feature>
<dbReference type="SUPFAM" id="SSF47391">
    <property type="entry name" value="Dimerization-anchoring domain of cAMP-dependent PK regulatory subunit"/>
    <property type="match status" value="1"/>
</dbReference>
<dbReference type="PANTHER" id="PTHR10699:SF11">
    <property type="entry name" value="IGLOO, ISOFORM A"/>
    <property type="match status" value="1"/>
</dbReference>
<dbReference type="GO" id="GO:0005516">
    <property type="term" value="F:calmodulin binding"/>
    <property type="evidence" value="ECO:0007669"/>
    <property type="project" value="TreeGrafter"/>
</dbReference>
<evidence type="ECO:0000313" key="3">
    <source>
        <dbReference type="Proteomes" id="UP000566440"/>
    </source>
</evidence>
<accession>A0A7K9T7B7</accession>
<dbReference type="EMBL" id="VWZX01008139">
    <property type="protein sequence ID" value="NXI44415.1"/>
    <property type="molecule type" value="Genomic_DNA"/>
</dbReference>
<dbReference type="OrthoDB" id="252964at2759"/>